<evidence type="ECO:0000259" key="2">
    <source>
        <dbReference type="Pfam" id="PF01179"/>
    </source>
</evidence>
<dbReference type="InterPro" id="IPR049947">
    <property type="entry name" value="Cu_Am_Ox_Cu-bd"/>
</dbReference>
<reference evidence="3 4" key="1">
    <citation type="journal article" date="2021" name="Elife">
        <title>Chloroplast acquisition without the gene transfer in kleptoplastic sea slugs, Plakobranchus ocellatus.</title>
        <authorList>
            <person name="Maeda T."/>
            <person name="Takahashi S."/>
            <person name="Yoshida T."/>
            <person name="Shimamura S."/>
            <person name="Takaki Y."/>
            <person name="Nagai Y."/>
            <person name="Toyoda A."/>
            <person name="Suzuki Y."/>
            <person name="Arimoto A."/>
            <person name="Ishii H."/>
            <person name="Satoh N."/>
            <person name="Nishiyama T."/>
            <person name="Hasebe M."/>
            <person name="Maruyama T."/>
            <person name="Minagawa J."/>
            <person name="Obokata J."/>
            <person name="Shigenobu S."/>
        </authorList>
    </citation>
    <scope>NUCLEOTIDE SEQUENCE [LARGE SCALE GENOMIC DNA]</scope>
</reference>
<dbReference type="InterPro" id="IPR036460">
    <property type="entry name" value="Cu_amine_oxidase_C_sf"/>
</dbReference>
<dbReference type="InterPro" id="IPR000269">
    <property type="entry name" value="Cu_amine_oxidase"/>
</dbReference>
<comment type="similarity">
    <text evidence="1">Belongs to the copper/topaquinone oxidase family.</text>
</comment>
<keyword evidence="1" id="KW-0479">Metal-binding</keyword>
<dbReference type="PANTHER" id="PTHR10638:SF20">
    <property type="entry name" value="AMINE OXIDASE"/>
    <property type="match status" value="1"/>
</dbReference>
<comment type="PTM">
    <text evidence="1">Topaquinone (TPQ) is generated by copper-dependent autoxidation of a specific tyrosyl residue.</text>
</comment>
<gene>
    <name evidence="3" type="ORF">PoB_006851400</name>
</gene>
<name>A0AAV4DCR1_9GAST</name>
<comment type="caution">
    <text evidence="3">The sequence shown here is derived from an EMBL/GenBank/DDBJ whole genome shotgun (WGS) entry which is preliminary data.</text>
</comment>
<dbReference type="EC" id="1.4.3.-" evidence="1"/>
<dbReference type="PANTHER" id="PTHR10638">
    <property type="entry name" value="COPPER AMINE OXIDASE"/>
    <property type="match status" value="1"/>
</dbReference>
<organism evidence="3 4">
    <name type="scientific">Plakobranchus ocellatus</name>
    <dbReference type="NCBI Taxonomy" id="259542"/>
    <lineage>
        <taxon>Eukaryota</taxon>
        <taxon>Metazoa</taxon>
        <taxon>Spiralia</taxon>
        <taxon>Lophotrochozoa</taxon>
        <taxon>Mollusca</taxon>
        <taxon>Gastropoda</taxon>
        <taxon>Heterobranchia</taxon>
        <taxon>Euthyneura</taxon>
        <taxon>Panpulmonata</taxon>
        <taxon>Sacoglossa</taxon>
        <taxon>Placobranchoidea</taxon>
        <taxon>Plakobranchidae</taxon>
        <taxon>Plakobranchus</taxon>
    </lineage>
</organism>
<keyword evidence="1" id="KW-0186">Copper</keyword>
<protein>
    <recommendedName>
        <fullName evidence="1">Amine oxidase</fullName>
        <ecNumber evidence="1">1.4.3.-</ecNumber>
    </recommendedName>
</protein>
<comment type="cofactor">
    <cofactor evidence="1">
        <name>Cu cation</name>
        <dbReference type="ChEBI" id="CHEBI:23378"/>
    </cofactor>
    <text evidence="1">Contains 1 topaquinone per subunit.</text>
</comment>
<dbReference type="GO" id="GO:0048038">
    <property type="term" value="F:quinone binding"/>
    <property type="evidence" value="ECO:0007669"/>
    <property type="project" value="InterPro"/>
</dbReference>
<dbReference type="AlphaFoldDB" id="A0AAV4DCR1"/>
<dbReference type="EMBL" id="BLXT01007741">
    <property type="protein sequence ID" value="GFO42009.1"/>
    <property type="molecule type" value="Genomic_DNA"/>
</dbReference>
<keyword evidence="1" id="KW-0560">Oxidoreductase</keyword>
<dbReference type="PROSITE" id="PS01165">
    <property type="entry name" value="COPPER_AMINE_OXID_2"/>
    <property type="match status" value="1"/>
</dbReference>
<dbReference type="InterPro" id="IPR015798">
    <property type="entry name" value="Cu_amine_oxidase_C"/>
</dbReference>
<dbReference type="Proteomes" id="UP000735302">
    <property type="component" value="Unassembled WGS sequence"/>
</dbReference>
<dbReference type="GO" id="GO:0005507">
    <property type="term" value="F:copper ion binding"/>
    <property type="evidence" value="ECO:0007669"/>
    <property type="project" value="InterPro"/>
</dbReference>
<dbReference type="Pfam" id="PF01179">
    <property type="entry name" value="Cu_amine_oxid"/>
    <property type="match status" value="1"/>
</dbReference>
<proteinExistence type="inferred from homology"/>
<dbReference type="GO" id="GO:0005886">
    <property type="term" value="C:plasma membrane"/>
    <property type="evidence" value="ECO:0007669"/>
    <property type="project" value="TreeGrafter"/>
</dbReference>
<dbReference type="SUPFAM" id="SSF49998">
    <property type="entry name" value="Amine oxidase catalytic domain"/>
    <property type="match status" value="1"/>
</dbReference>
<dbReference type="Gene3D" id="2.70.98.20">
    <property type="entry name" value="Copper amine oxidase, catalytic domain"/>
    <property type="match status" value="1"/>
</dbReference>
<evidence type="ECO:0000313" key="3">
    <source>
        <dbReference type="EMBL" id="GFO42009.1"/>
    </source>
</evidence>
<keyword evidence="1" id="KW-0801">TPQ</keyword>
<evidence type="ECO:0000313" key="4">
    <source>
        <dbReference type="Proteomes" id="UP000735302"/>
    </source>
</evidence>
<sequence>MSKQMVPENWMNERTVPWSRHQLVVTRHKEDERVSSSPYAMFDSKNPVVDFSKFYEDNEDIVDKDLVFWLTMGLHHIPRTEDLPLTATTGTKLSFSLVPFNYFPECPSMGSSDATRMQLLNANDSTQGVKIENYGKEESSCALPIPSYSQQVEKNPDTALECSGFLGLL</sequence>
<accession>A0AAV4DCR1</accession>
<dbReference type="GO" id="GO:0008131">
    <property type="term" value="F:primary methylamine oxidase activity"/>
    <property type="evidence" value="ECO:0007669"/>
    <property type="project" value="InterPro"/>
</dbReference>
<dbReference type="GO" id="GO:0009308">
    <property type="term" value="P:amine metabolic process"/>
    <property type="evidence" value="ECO:0007669"/>
    <property type="project" value="UniProtKB-UniRule"/>
</dbReference>
<feature type="domain" description="Copper amine oxidase catalytic" evidence="2">
    <location>
        <begin position="4"/>
        <end position="109"/>
    </location>
</feature>
<keyword evidence="4" id="KW-1185">Reference proteome</keyword>
<evidence type="ECO:0000256" key="1">
    <source>
        <dbReference type="RuleBase" id="RU000672"/>
    </source>
</evidence>